<dbReference type="WBParaSite" id="ES5_v2.g30102.t1">
    <property type="protein sequence ID" value="ES5_v2.g30102.t1"/>
    <property type="gene ID" value="ES5_v2.g30102"/>
</dbReference>
<proteinExistence type="predicted"/>
<evidence type="ECO:0000313" key="1">
    <source>
        <dbReference type="Proteomes" id="UP000887579"/>
    </source>
</evidence>
<evidence type="ECO:0000313" key="2">
    <source>
        <dbReference type="WBParaSite" id="ES5_v2.g30102.t1"/>
    </source>
</evidence>
<organism evidence="1 2">
    <name type="scientific">Panagrolaimus sp. ES5</name>
    <dbReference type="NCBI Taxonomy" id="591445"/>
    <lineage>
        <taxon>Eukaryota</taxon>
        <taxon>Metazoa</taxon>
        <taxon>Ecdysozoa</taxon>
        <taxon>Nematoda</taxon>
        <taxon>Chromadorea</taxon>
        <taxon>Rhabditida</taxon>
        <taxon>Tylenchina</taxon>
        <taxon>Panagrolaimomorpha</taxon>
        <taxon>Panagrolaimoidea</taxon>
        <taxon>Panagrolaimidae</taxon>
        <taxon>Panagrolaimus</taxon>
    </lineage>
</organism>
<dbReference type="Proteomes" id="UP000887579">
    <property type="component" value="Unplaced"/>
</dbReference>
<accession>A0AC34GKD6</accession>
<reference evidence="2" key="1">
    <citation type="submission" date="2022-11" db="UniProtKB">
        <authorList>
            <consortium name="WormBaseParasite"/>
        </authorList>
    </citation>
    <scope>IDENTIFICATION</scope>
</reference>
<sequence>MLGKASPSNTSNNIENYLKAVKAIGATAFSIDPIKYWLNSEPSFECLRKYALNLMVVPATTGPLERCFATRGSKNQTSEKVLNEKLVVHLNKKYA</sequence>
<protein>
    <submittedName>
        <fullName evidence="2">HAT C-terminal dimerisation domain-containing protein</fullName>
    </submittedName>
</protein>
<name>A0AC34GKD6_9BILA</name>